<proteinExistence type="predicted"/>
<comment type="caution">
    <text evidence="1">The sequence shown here is derived from an EMBL/GenBank/DDBJ whole genome shotgun (WGS) entry which is preliminary data.</text>
</comment>
<reference evidence="1" key="1">
    <citation type="submission" date="2022-06" db="EMBL/GenBank/DDBJ databases">
        <title>Fusarium solani species complex genomes reveal bases of compartmentalisation and animal pathogenesis.</title>
        <authorList>
            <person name="Tsai I.J."/>
        </authorList>
    </citation>
    <scope>NUCLEOTIDE SEQUENCE</scope>
    <source>
        <strain evidence="1">Fu6.1</strain>
    </source>
</reference>
<gene>
    <name evidence="1" type="ORF">NCS57_01480000</name>
</gene>
<name>A0ACC0QCA7_9HYPO</name>
<protein>
    <submittedName>
        <fullName evidence="1">Uncharacterized protein</fullName>
    </submittedName>
</protein>
<evidence type="ECO:0000313" key="1">
    <source>
        <dbReference type="EMBL" id="KAI8648679.1"/>
    </source>
</evidence>
<keyword evidence="2" id="KW-1185">Reference proteome</keyword>
<organism evidence="1 2">
    <name type="scientific">Fusarium keratoplasticum</name>
    <dbReference type="NCBI Taxonomy" id="1328300"/>
    <lineage>
        <taxon>Eukaryota</taxon>
        <taxon>Fungi</taxon>
        <taxon>Dikarya</taxon>
        <taxon>Ascomycota</taxon>
        <taxon>Pezizomycotina</taxon>
        <taxon>Sordariomycetes</taxon>
        <taxon>Hypocreomycetidae</taxon>
        <taxon>Hypocreales</taxon>
        <taxon>Nectriaceae</taxon>
        <taxon>Fusarium</taxon>
        <taxon>Fusarium solani species complex</taxon>
    </lineage>
</organism>
<evidence type="ECO:0000313" key="2">
    <source>
        <dbReference type="Proteomes" id="UP001065298"/>
    </source>
</evidence>
<dbReference type="Proteomes" id="UP001065298">
    <property type="component" value="Chromosome 14"/>
</dbReference>
<sequence>MCPQTKVRMINALHHRKCFVSMTGDGVNDSPGLKQSGIGIVMGLAMSALYLASFVLILYEFGLGKADIGENYNNEYSEDCKVIFRARATTFACLTWLALFLAWEMVNMRPSLFRMQFTQWMHDVWRNQFLFWAIVAGFVTMCL</sequence>
<dbReference type="EMBL" id="CM046516">
    <property type="protein sequence ID" value="KAI8648679.1"/>
    <property type="molecule type" value="Genomic_DNA"/>
</dbReference>
<accession>A0ACC0QCA7</accession>